<dbReference type="Pfam" id="PF00196">
    <property type="entry name" value="GerE"/>
    <property type="match status" value="1"/>
</dbReference>
<evidence type="ECO:0000313" key="3">
    <source>
        <dbReference type="EMBL" id="KAB1148309.1"/>
    </source>
</evidence>
<name>A0A6H9V4N9_9ACTN</name>
<dbReference type="InterPro" id="IPR000792">
    <property type="entry name" value="Tscrpt_reg_LuxR_C"/>
</dbReference>
<dbReference type="GO" id="GO:0003677">
    <property type="term" value="F:DNA binding"/>
    <property type="evidence" value="ECO:0007669"/>
    <property type="project" value="InterPro"/>
</dbReference>
<evidence type="ECO:0000259" key="2">
    <source>
        <dbReference type="SMART" id="SM00421"/>
    </source>
</evidence>
<organism evidence="3 4">
    <name type="scientific">Streptomyces luteolifulvus</name>
    <dbReference type="NCBI Taxonomy" id="2615112"/>
    <lineage>
        <taxon>Bacteria</taxon>
        <taxon>Bacillati</taxon>
        <taxon>Actinomycetota</taxon>
        <taxon>Actinomycetes</taxon>
        <taxon>Kitasatosporales</taxon>
        <taxon>Streptomycetaceae</taxon>
        <taxon>Streptomyces</taxon>
    </lineage>
</organism>
<reference evidence="3 4" key="1">
    <citation type="submission" date="2019-09" db="EMBL/GenBank/DDBJ databases">
        <title>Screening of Novel Bioactive Compounds from Soil-Associated.</title>
        <authorList>
            <person name="Zhao S."/>
        </authorList>
    </citation>
    <scope>NUCLEOTIDE SEQUENCE [LARGE SCALE GENOMIC DNA]</scope>
    <source>
        <strain evidence="3 4">HIT-DPA4</strain>
    </source>
</reference>
<dbReference type="InterPro" id="IPR016032">
    <property type="entry name" value="Sig_transdc_resp-reg_C-effctor"/>
</dbReference>
<evidence type="ECO:0000256" key="1">
    <source>
        <dbReference type="SAM" id="MobiDB-lite"/>
    </source>
</evidence>
<sequence>MASSSDTEFAERTGEVVLHRAPGDEQLLADLTVGETPSGQNHERACSRVAPASSSSSADSSIRRSRRVVQLPRHLTASAFEEVRQGVFEVIVREGEPRARASRRWLTCQPPLSNKEIAAKLVISRRTAEGHVERILTKLGFTSRSQIAAWATPRDSS</sequence>
<dbReference type="GO" id="GO:0006355">
    <property type="term" value="P:regulation of DNA-templated transcription"/>
    <property type="evidence" value="ECO:0007669"/>
    <property type="project" value="InterPro"/>
</dbReference>
<accession>A0A6H9V4N9</accession>
<dbReference type="EMBL" id="VZRB01000005">
    <property type="protein sequence ID" value="KAB1148309.1"/>
    <property type="molecule type" value="Genomic_DNA"/>
</dbReference>
<dbReference type="AlphaFoldDB" id="A0A6H9V4N9"/>
<dbReference type="SMART" id="SM00421">
    <property type="entry name" value="HTH_LUXR"/>
    <property type="match status" value="1"/>
</dbReference>
<keyword evidence="4" id="KW-1185">Reference proteome</keyword>
<dbReference type="Proteomes" id="UP000442707">
    <property type="component" value="Unassembled WGS sequence"/>
</dbReference>
<feature type="compositionally biased region" description="Basic and acidic residues" evidence="1">
    <location>
        <begin position="9"/>
        <end position="23"/>
    </location>
</feature>
<feature type="compositionally biased region" description="Low complexity" evidence="1">
    <location>
        <begin position="47"/>
        <end position="60"/>
    </location>
</feature>
<proteinExistence type="predicted"/>
<gene>
    <name evidence="3" type="ORF">F7R91_09410</name>
</gene>
<dbReference type="Gene3D" id="1.10.10.10">
    <property type="entry name" value="Winged helix-like DNA-binding domain superfamily/Winged helix DNA-binding domain"/>
    <property type="match status" value="1"/>
</dbReference>
<dbReference type="InterPro" id="IPR036388">
    <property type="entry name" value="WH-like_DNA-bd_sf"/>
</dbReference>
<protein>
    <submittedName>
        <fullName evidence="3">Helix-turn-helix transcriptional regulator</fullName>
    </submittedName>
</protein>
<dbReference type="SUPFAM" id="SSF46894">
    <property type="entry name" value="C-terminal effector domain of the bipartite response regulators"/>
    <property type="match status" value="1"/>
</dbReference>
<comment type="caution">
    <text evidence="3">The sequence shown here is derived from an EMBL/GenBank/DDBJ whole genome shotgun (WGS) entry which is preliminary data.</text>
</comment>
<feature type="region of interest" description="Disordered" evidence="1">
    <location>
        <begin position="35"/>
        <end position="64"/>
    </location>
</feature>
<feature type="domain" description="HTH luxR-type" evidence="2">
    <location>
        <begin position="112"/>
        <end position="151"/>
    </location>
</feature>
<feature type="region of interest" description="Disordered" evidence="1">
    <location>
        <begin position="1"/>
        <end position="23"/>
    </location>
</feature>
<evidence type="ECO:0000313" key="4">
    <source>
        <dbReference type="Proteomes" id="UP000442707"/>
    </source>
</evidence>